<name>A0ABR0V0Q6_REHGL</name>
<dbReference type="SMART" id="SM00369">
    <property type="entry name" value="LRR_TYP"/>
    <property type="match status" value="4"/>
</dbReference>
<keyword evidence="7" id="KW-1133">Transmembrane helix</keyword>
<dbReference type="SMART" id="SM00382">
    <property type="entry name" value="AAA"/>
    <property type="match status" value="1"/>
</dbReference>
<keyword evidence="7" id="KW-0472">Membrane</keyword>
<dbReference type="SUPFAM" id="SSF52058">
    <property type="entry name" value="L domain-like"/>
    <property type="match status" value="1"/>
</dbReference>
<dbReference type="InterPro" id="IPR003591">
    <property type="entry name" value="Leu-rich_rpt_typical-subtyp"/>
</dbReference>
<dbReference type="InterPro" id="IPR032675">
    <property type="entry name" value="LRR_dom_sf"/>
</dbReference>
<dbReference type="InterPro" id="IPR002182">
    <property type="entry name" value="NB-ARC"/>
</dbReference>
<dbReference type="Pfam" id="PF12056">
    <property type="entry name" value="DUF3537"/>
    <property type="match status" value="1"/>
</dbReference>
<protein>
    <recommendedName>
        <fullName evidence="8">AAA+ ATPase domain-containing protein</fullName>
    </recommendedName>
</protein>
<dbReference type="InterPro" id="IPR001611">
    <property type="entry name" value="Leu-rich_rpt"/>
</dbReference>
<keyword evidence="6" id="KW-0067">ATP-binding</keyword>
<accession>A0ABR0V0Q6</accession>
<evidence type="ECO:0000256" key="6">
    <source>
        <dbReference type="ARBA" id="ARBA00022840"/>
    </source>
</evidence>
<dbReference type="PRINTS" id="PR00364">
    <property type="entry name" value="DISEASERSIST"/>
</dbReference>
<keyword evidence="5" id="KW-0611">Plant defense</keyword>
<reference evidence="9 10" key="1">
    <citation type="journal article" date="2021" name="Comput. Struct. Biotechnol. J.">
        <title>De novo genome assembly of the potent medicinal plant Rehmannia glutinosa using nanopore technology.</title>
        <authorList>
            <person name="Ma L."/>
            <person name="Dong C."/>
            <person name="Song C."/>
            <person name="Wang X."/>
            <person name="Zheng X."/>
            <person name="Niu Y."/>
            <person name="Chen S."/>
            <person name="Feng W."/>
        </authorList>
    </citation>
    <scope>NUCLEOTIDE SEQUENCE [LARGE SCALE GENOMIC DNA]</scope>
    <source>
        <strain evidence="9">DH-2019</strain>
    </source>
</reference>
<gene>
    <name evidence="9" type="ORF">DH2020_038121</name>
</gene>
<dbReference type="InterPro" id="IPR003593">
    <property type="entry name" value="AAA+_ATPase"/>
</dbReference>
<evidence type="ECO:0000256" key="5">
    <source>
        <dbReference type="ARBA" id="ARBA00022821"/>
    </source>
</evidence>
<dbReference type="InterPro" id="IPR050905">
    <property type="entry name" value="Plant_NBS-LRR"/>
</dbReference>
<dbReference type="Gene3D" id="3.80.10.10">
    <property type="entry name" value="Ribonuclease Inhibitor"/>
    <property type="match status" value="1"/>
</dbReference>
<dbReference type="InterPro" id="IPR042197">
    <property type="entry name" value="Apaf_helical"/>
</dbReference>
<evidence type="ECO:0000256" key="4">
    <source>
        <dbReference type="ARBA" id="ARBA00022741"/>
    </source>
</evidence>
<dbReference type="EMBL" id="JABTTQ020001824">
    <property type="protein sequence ID" value="KAK6128131.1"/>
    <property type="molecule type" value="Genomic_DNA"/>
</dbReference>
<keyword evidence="7" id="KW-0812">Transmembrane</keyword>
<dbReference type="SUPFAM" id="SSF52540">
    <property type="entry name" value="P-loop containing nucleoside triphosphate hydrolases"/>
    <property type="match status" value="1"/>
</dbReference>
<feature type="transmembrane region" description="Helical" evidence="7">
    <location>
        <begin position="944"/>
        <end position="967"/>
    </location>
</feature>
<dbReference type="InterPro" id="IPR027417">
    <property type="entry name" value="P-loop_NTPase"/>
</dbReference>
<dbReference type="PANTHER" id="PTHR33463">
    <property type="entry name" value="NB-ARC DOMAIN-CONTAINING PROTEIN-RELATED"/>
    <property type="match status" value="1"/>
</dbReference>
<proteinExistence type="inferred from homology"/>
<evidence type="ECO:0000256" key="2">
    <source>
        <dbReference type="ARBA" id="ARBA00022614"/>
    </source>
</evidence>
<feature type="transmembrane region" description="Helical" evidence="7">
    <location>
        <begin position="887"/>
        <end position="911"/>
    </location>
</feature>
<dbReference type="PANTHER" id="PTHR33463:SF187">
    <property type="entry name" value="AND NB-ARC DOMAIN DISEASE RESISTANCE PROTEIN, PUTATIVE-RELATED"/>
    <property type="match status" value="1"/>
</dbReference>
<feature type="domain" description="AAA+ ATPase" evidence="8">
    <location>
        <begin position="141"/>
        <end position="293"/>
    </location>
</feature>
<keyword evidence="4" id="KW-0547">Nucleotide-binding</keyword>
<comment type="caution">
    <text evidence="9">The sequence shown here is derived from an EMBL/GenBank/DDBJ whole genome shotgun (WGS) entry which is preliminary data.</text>
</comment>
<evidence type="ECO:0000256" key="7">
    <source>
        <dbReference type="SAM" id="Phobius"/>
    </source>
</evidence>
<dbReference type="Gene3D" id="3.40.50.300">
    <property type="entry name" value="P-loop containing nucleotide triphosphate hydrolases"/>
    <property type="match status" value="1"/>
</dbReference>
<evidence type="ECO:0000256" key="1">
    <source>
        <dbReference type="ARBA" id="ARBA00008894"/>
    </source>
</evidence>
<evidence type="ECO:0000313" key="10">
    <source>
        <dbReference type="Proteomes" id="UP001318860"/>
    </source>
</evidence>
<dbReference type="InterPro" id="IPR058922">
    <property type="entry name" value="WHD_DRP"/>
</dbReference>
<dbReference type="Pfam" id="PF13855">
    <property type="entry name" value="LRR_8"/>
    <property type="match status" value="1"/>
</dbReference>
<dbReference type="InterPro" id="IPR021924">
    <property type="entry name" value="DUF3537"/>
</dbReference>
<comment type="similarity">
    <text evidence="1">Belongs to the disease resistance NB-LRR family.</text>
</comment>
<dbReference type="Proteomes" id="UP001318860">
    <property type="component" value="Unassembled WGS sequence"/>
</dbReference>
<keyword evidence="10" id="KW-1185">Reference proteome</keyword>
<dbReference type="Gene3D" id="1.10.8.430">
    <property type="entry name" value="Helical domain of apoptotic protease-activating factors"/>
    <property type="match status" value="1"/>
</dbReference>
<evidence type="ECO:0000259" key="8">
    <source>
        <dbReference type="SMART" id="SM00382"/>
    </source>
</evidence>
<organism evidence="9 10">
    <name type="scientific">Rehmannia glutinosa</name>
    <name type="common">Chinese foxglove</name>
    <dbReference type="NCBI Taxonomy" id="99300"/>
    <lineage>
        <taxon>Eukaryota</taxon>
        <taxon>Viridiplantae</taxon>
        <taxon>Streptophyta</taxon>
        <taxon>Embryophyta</taxon>
        <taxon>Tracheophyta</taxon>
        <taxon>Spermatophyta</taxon>
        <taxon>Magnoliopsida</taxon>
        <taxon>eudicotyledons</taxon>
        <taxon>Gunneridae</taxon>
        <taxon>Pentapetalae</taxon>
        <taxon>asterids</taxon>
        <taxon>lamiids</taxon>
        <taxon>Lamiales</taxon>
        <taxon>Orobanchaceae</taxon>
        <taxon>Rehmannieae</taxon>
        <taxon>Rehmannia</taxon>
    </lineage>
</organism>
<evidence type="ECO:0000313" key="9">
    <source>
        <dbReference type="EMBL" id="KAK6128131.1"/>
    </source>
</evidence>
<dbReference type="Pfam" id="PF23559">
    <property type="entry name" value="WHD_DRP"/>
    <property type="match status" value="1"/>
</dbReference>
<keyword evidence="2" id="KW-0433">Leucine-rich repeat</keyword>
<sequence length="1016" mass="115369">MSNINDFHSILDSLQRNLNLLSAKALDVEEQIKIAEMSGKKKRKKEVELWLVEVQKIERAFMVLENKLQSEGFVLRFLGGGRVANMINEKVDKLVEQSRYFGEPVLGVYQSRGEALLTTRLEGEAFEENLERILKLLVADKVSSIGIYGMGGVGKTTLTKHIHNQLLEKTQECVFWVTVSQEISIKMLQDKIACDIGLKFSDEHDEDKRAAELNRALSMKKNIVLILDDVWKDINLEKVGDPLRVEGCRLIITTRSLKVCHQMRCQQTVEVKTLHDNEAWNLFRETLGEETKLTPQVEEIAKSMVKLCDGLPLGIITLAGSMRDYYIRREELVRKFISEGLVDERKNRKAQIDEGHSTLKNLVNVCLLENTNEGEHVKMHDLVRAMALKITQGKNIVIAGHYSSLREVLNEKEWTTALEKMSLMNNHIQVIPNGMSPNCPNLSTLLLNGNQFLDCLPDSFFSQLHGLCNLDLSETKIKQLPNSLSDLDRLEALILGKCKDLEYVPYLGKLKALRELDLSYTGIKELPQGMENLVNLKCLWMNGMKSLQLPTGILLNFPHIQCLHLPLKIHAPVEGMERLKKLEEFVAKVKDVGDFNRFVRATQGWECNTCYDIQIGSTTAQDDLWSYRSYSKVVTFYKYDLKKGEEKDVSMLAHNIQHLKLWRCEGLSNSLSDDFLKLNNPTSLASLIIQECKGIEYIVKEEQLMMTTLEEIHPSEMHDFMGVMYIGGGTTTISSSPPQQAVFSSLKLLTISDCDKMKKLGLPAVSHLQLAIALLVDVIPAAGPSYSGCVPRYGALDFTLLKLHHSLMGSVPRYELFCFFCLADVCGLHYHHIVRYLKILFIFVLPCFAAESAYKIWWYNSGGTRIPFLGNVTVRNTVACMLELCSWFYRTVVVFLICVLFRLICFLQFLLMQNFALVFQVHSDVESVLREHLRIRSHLRIISHLYRVFILCPLTSITVSQFASLLMTTRPNADVNIYHSGELAGAISAPMYSMKGPPMVQSLYPTAFPLKHQQKA</sequence>
<evidence type="ECO:0000256" key="3">
    <source>
        <dbReference type="ARBA" id="ARBA00022737"/>
    </source>
</evidence>
<dbReference type="Pfam" id="PF00931">
    <property type="entry name" value="NB-ARC"/>
    <property type="match status" value="1"/>
</dbReference>
<keyword evidence="3" id="KW-0677">Repeat</keyword>